<feature type="region of interest" description="Disordered" evidence="1">
    <location>
        <begin position="54"/>
        <end position="88"/>
    </location>
</feature>
<keyword evidence="2" id="KW-0812">Transmembrane</keyword>
<dbReference type="GeneID" id="34620469"/>
<proteinExistence type="predicted"/>
<feature type="signal peptide" evidence="3">
    <location>
        <begin position="1"/>
        <end position="19"/>
    </location>
</feature>
<organism evidence="4 5">
    <name type="scientific">Cyclospora cayetanensis</name>
    <dbReference type="NCBI Taxonomy" id="88456"/>
    <lineage>
        <taxon>Eukaryota</taxon>
        <taxon>Sar</taxon>
        <taxon>Alveolata</taxon>
        <taxon>Apicomplexa</taxon>
        <taxon>Conoidasida</taxon>
        <taxon>Coccidia</taxon>
        <taxon>Eucoccidiorida</taxon>
        <taxon>Eimeriorina</taxon>
        <taxon>Eimeriidae</taxon>
        <taxon>Cyclospora</taxon>
    </lineage>
</organism>
<evidence type="ECO:0000313" key="4">
    <source>
        <dbReference type="Proteomes" id="UP000515125"/>
    </source>
</evidence>
<gene>
    <name evidence="5" type="primary">LOC34620469</name>
</gene>
<keyword evidence="2" id="KW-1133">Transmembrane helix</keyword>
<keyword evidence="4" id="KW-1185">Reference proteome</keyword>
<dbReference type="AlphaFoldDB" id="A0A6P5WEB9"/>
<evidence type="ECO:0000256" key="3">
    <source>
        <dbReference type="SAM" id="SignalP"/>
    </source>
</evidence>
<dbReference type="PROSITE" id="PS51257">
    <property type="entry name" value="PROKAR_LIPOPROTEIN"/>
    <property type="match status" value="1"/>
</dbReference>
<name>A0A6P5WEB9_9EIME</name>
<evidence type="ECO:0000313" key="5">
    <source>
        <dbReference type="RefSeq" id="XP_022592864.2"/>
    </source>
</evidence>
<accession>A0A6P5WEB9</accession>
<keyword evidence="3" id="KW-0732">Signal</keyword>
<keyword evidence="2" id="KW-0472">Membrane</keyword>
<evidence type="ECO:0000256" key="1">
    <source>
        <dbReference type="SAM" id="MobiDB-lite"/>
    </source>
</evidence>
<evidence type="ECO:0000256" key="2">
    <source>
        <dbReference type="SAM" id="Phobius"/>
    </source>
</evidence>
<feature type="transmembrane region" description="Helical" evidence="2">
    <location>
        <begin position="241"/>
        <end position="262"/>
    </location>
</feature>
<sequence>MLRCSVIQWLVLAVAGGLSCSPVSCLPRAFHRSPGASATNGASMTKPLVSSILSGSEAEQERADNWGTENGNEVSDKWRSDSSATSGIKMIPHSFNQQTDEDKTTRMSFYNPLTKYEQTQPRRLRSGRAVQGVLSPEAIAAEVEETALHEGSPSYVQKDGDTLPELSLPVAGASAASHLQVGEKQIIDQLLTGMLGTGVNMMQGGGLGAQPAGGAAAPAAAFGPTPVYYAAQETGVSTVEIVLIISGSILVIGLVGLMVWLLTSKKKRRR</sequence>
<dbReference type="Proteomes" id="UP000515125">
    <property type="component" value="Unplaced"/>
</dbReference>
<feature type="chain" id="PRO_5028011622" evidence="3">
    <location>
        <begin position="20"/>
        <end position="270"/>
    </location>
</feature>
<reference evidence="5" key="1">
    <citation type="submission" date="2025-08" db="UniProtKB">
        <authorList>
            <consortium name="RefSeq"/>
        </authorList>
    </citation>
    <scope>IDENTIFICATION</scope>
</reference>
<dbReference type="RefSeq" id="XP_022592864.2">
    <property type="nucleotide sequence ID" value="XM_022733720.2"/>
</dbReference>
<dbReference type="OrthoDB" id="354809at2759"/>
<protein>
    <submittedName>
        <fullName evidence="5">Uncharacterized protein LOC34620469</fullName>
    </submittedName>
</protein>